<evidence type="ECO:0000259" key="7">
    <source>
        <dbReference type="PROSITE" id="PS51489"/>
    </source>
</evidence>
<dbReference type="InterPro" id="IPR013212">
    <property type="entry name" value="Mad3/Bub1_I"/>
</dbReference>
<dbReference type="GO" id="GO:0007094">
    <property type="term" value="P:mitotic spindle assembly checkpoint signaling"/>
    <property type="evidence" value="ECO:0007669"/>
    <property type="project" value="InterPro"/>
</dbReference>
<proteinExistence type="predicted"/>
<protein>
    <submittedName>
        <fullName evidence="8">Uncharacterized protein</fullName>
    </submittedName>
</protein>
<dbReference type="InterPro" id="IPR015661">
    <property type="entry name" value="Bub1/Mad3"/>
</dbReference>
<dbReference type="SUPFAM" id="SSF56112">
    <property type="entry name" value="Protein kinase-like (PK-like)"/>
    <property type="match status" value="1"/>
</dbReference>
<dbReference type="GO" id="GO:0005524">
    <property type="term" value="F:ATP binding"/>
    <property type="evidence" value="ECO:0007669"/>
    <property type="project" value="InterPro"/>
</dbReference>
<dbReference type="InterPro" id="IPR011009">
    <property type="entry name" value="Kinase-like_dom_sf"/>
</dbReference>
<comment type="caution">
    <text evidence="8">The sequence shown here is derived from an EMBL/GenBank/DDBJ whole genome shotgun (WGS) entry which is preliminary data.</text>
</comment>
<dbReference type="GO" id="GO:0005634">
    <property type="term" value="C:nucleus"/>
    <property type="evidence" value="ECO:0007669"/>
    <property type="project" value="TreeGrafter"/>
</dbReference>
<evidence type="ECO:0000313" key="8">
    <source>
        <dbReference type="EMBL" id="KAF5862333.1"/>
    </source>
</evidence>
<organism evidence="8 9">
    <name type="scientific">Petromyces alliaceus</name>
    <name type="common">Aspergillus alliaceus</name>
    <dbReference type="NCBI Taxonomy" id="209559"/>
    <lineage>
        <taxon>Eukaryota</taxon>
        <taxon>Fungi</taxon>
        <taxon>Dikarya</taxon>
        <taxon>Ascomycota</taxon>
        <taxon>Pezizomycotina</taxon>
        <taxon>Eurotiomycetes</taxon>
        <taxon>Eurotiomycetidae</taxon>
        <taxon>Eurotiales</taxon>
        <taxon>Aspergillaceae</taxon>
        <taxon>Aspergillus</taxon>
        <taxon>Aspergillus subgen. Circumdati</taxon>
    </lineage>
</organism>
<dbReference type="InterPro" id="IPR008271">
    <property type="entry name" value="Ser/Thr_kinase_AS"/>
</dbReference>
<dbReference type="Pfam" id="PF08171">
    <property type="entry name" value="Mad3_BUB1_II"/>
    <property type="match status" value="1"/>
</dbReference>
<dbReference type="SMART" id="SM00220">
    <property type="entry name" value="S_TKc"/>
    <property type="match status" value="1"/>
</dbReference>
<keyword evidence="2" id="KW-0158">Chromosome</keyword>
<reference evidence="8 9" key="1">
    <citation type="submission" date="2019-04" db="EMBL/GenBank/DDBJ databases">
        <title>Aspergillus burnettii sp. nov., novel species from soil in southeast Queensland.</title>
        <authorList>
            <person name="Gilchrist C.L.M."/>
            <person name="Pitt J.I."/>
            <person name="Lange L."/>
            <person name="Lacey H.J."/>
            <person name="Vuong D."/>
            <person name="Midgley D.J."/>
            <person name="Greenfield P."/>
            <person name="Bradbury M."/>
            <person name="Lacey E."/>
            <person name="Busk P.K."/>
            <person name="Pilgaard B."/>
            <person name="Chooi Y.H."/>
            <person name="Piggott A.M."/>
        </authorList>
    </citation>
    <scope>NUCLEOTIDE SEQUENCE [LARGE SCALE GENOMIC DNA]</scope>
    <source>
        <strain evidence="8 9">FRR 5400</strain>
    </source>
</reference>
<feature type="region of interest" description="Disordered" evidence="5">
    <location>
        <begin position="441"/>
        <end position="464"/>
    </location>
</feature>
<feature type="domain" description="Protein kinase" evidence="6">
    <location>
        <begin position="811"/>
        <end position="1150"/>
    </location>
</feature>
<dbReference type="Gene3D" id="1.10.510.10">
    <property type="entry name" value="Transferase(Phosphotransferase) domain 1"/>
    <property type="match status" value="1"/>
</dbReference>
<dbReference type="Pfam" id="PF00069">
    <property type="entry name" value="Pkinase"/>
    <property type="match status" value="1"/>
</dbReference>
<dbReference type="Proteomes" id="UP000541154">
    <property type="component" value="Unassembled WGS sequence"/>
</dbReference>
<dbReference type="PROSITE" id="PS51489">
    <property type="entry name" value="BUB1_N"/>
    <property type="match status" value="1"/>
</dbReference>
<feature type="domain" description="BUB1 N-terminal" evidence="7">
    <location>
        <begin position="64"/>
        <end position="229"/>
    </location>
</feature>
<evidence type="ECO:0000256" key="1">
    <source>
        <dbReference type="ARBA" id="ARBA00004629"/>
    </source>
</evidence>
<dbReference type="GO" id="GO:0032991">
    <property type="term" value="C:protein-containing complex"/>
    <property type="evidence" value="ECO:0007669"/>
    <property type="project" value="UniProtKB-ARBA"/>
</dbReference>
<dbReference type="InterPro" id="IPR012572">
    <property type="entry name" value="Mad3/Bub1_II"/>
</dbReference>
<comment type="subcellular location">
    <subcellularLocation>
        <location evidence="1">Chromosome</location>
        <location evidence="1">Centromere</location>
        <location evidence="1">Kinetochore</location>
    </subcellularLocation>
</comment>
<dbReference type="EMBL" id="SPNV01000076">
    <property type="protein sequence ID" value="KAF5862333.1"/>
    <property type="molecule type" value="Genomic_DNA"/>
</dbReference>
<accession>A0A8H6AAK0</accession>
<dbReference type="GO" id="GO:0004672">
    <property type="term" value="F:protein kinase activity"/>
    <property type="evidence" value="ECO:0007669"/>
    <property type="project" value="InterPro"/>
</dbReference>
<dbReference type="InterPro" id="IPR000719">
    <property type="entry name" value="Prot_kinase_dom"/>
</dbReference>
<dbReference type="SMART" id="SM00777">
    <property type="entry name" value="Mad3_BUB1_I"/>
    <property type="match status" value="1"/>
</dbReference>
<keyword evidence="9" id="KW-1185">Reference proteome</keyword>
<dbReference type="GO" id="GO:0051754">
    <property type="term" value="P:meiotic sister chromatid cohesion, centromeric"/>
    <property type="evidence" value="ECO:0007669"/>
    <property type="project" value="TreeGrafter"/>
</dbReference>
<sequence>MAAQEEIVDFDIIENQKENIQSLPGGRSAKELARIFSPRGSEDKLYSPSPNETRTVNDAIRQDYEAELQVIGESDDPLDIYDRYVKWTLDAYPSAQATSESGLLPLLERAVRSFLNSPHYKDDPRYLRLWIHYIRLFSDSPRETFAFLARHHVGEGLALFYEEFASWLEGAGRWTQADEVYRLGVDREARPVERLVRKYRGFQQRYEQRTQDNGPSSPALPVVRPALAAKVDPFSAATASSPVPQEQRRAPAAGSAPKTKSGKPKMTIFSDADSPSQPAVSEQPKGWNSIGSMHERRKENRVEAKPWAGETLKAGKKAAPKEKMTIFRDESNQSSHLKESMQSKQIPEHRVREAINPRTGRRERVFVNLDAVYPDHTNPKIEVSFEELRAMHRGWMDKKWLPHKEPLRQISGNEKFIGIDPAKALPAEFDEKLTIKDTGLSAQQQAADANAHHEGKASKSRKLKLREVKGETQTVKMKFDSPTGSKVRRKSTAEPTMTIHTRAATDEIYSIFNQPLRAETEVAESSDFDDDDYTSAGESTVTGHISAASSDFGDDETVGDGFDDNARAESFVDGEWTHFSAAGDLAALHSPRLTSDQHIDDEDNIDINDAEVKQNRQRFIPEMPDDYNPPYGPYRDPAIVAQNRLPFMTPIVEQTEYSLSMTAARNQLYNAKTPSKPRMGDLLGSPLIEGTPPQADNTISLPEDVALSPTAKKALSSVKLSSPFGRKHRQGPIIPDAQCNPTDKVIRNTILAALDPPLASYAGYHDHMETEAHYASDIQKFMKTQTKRSRSGDEASFELPILELPGAERSYIIRRELGAGAFAPVYLAESIDNLASDSESEDSTSGGSQLAHSDKSTLHKKARYAFEAIKMEVGPPSPWEFYMIRTVHNRLNQRPELMRSLDSIIDAHELHLYKRESILVEDYRGQGTLLDLVNLVRNEQITSGHAEGGLDEVLAMFFTVELFRTVEALHSCGVLHGDIKADNCLVRLEEKPEPLSLIDLGDENSYEPREMHYSPRGSYGWRNKGLSLIDFGRGIDMHAFQPSVQFVADWETKKHECNEIQEMRPWTHQIDLYGLAGTVHVMLFGKYIESSPVRQSEGAYPDAPRTYRIRESLKRYWEREIWSDVFDLLLNPGAERWAQMELEGNNNPAATLFDENTLSSPIFPVVNSMRYVREKMEGWLVANAEKKGLGLQLRKLEAIFSERKKKLERS</sequence>
<dbReference type="Gene3D" id="1.25.40.430">
    <property type="match status" value="1"/>
</dbReference>
<keyword evidence="3" id="KW-0995">Kinetochore</keyword>
<evidence type="ECO:0000313" key="9">
    <source>
        <dbReference type="Proteomes" id="UP000541154"/>
    </source>
</evidence>
<dbReference type="Pfam" id="PF08311">
    <property type="entry name" value="Mad3_BUB1_I"/>
    <property type="match status" value="1"/>
</dbReference>
<evidence type="ECO:0000259" key="6">
    <source>
        <dbReference type="PROSITE" id="PS50011"/>
    </source>
</evidence>
<dbReference type="GO" id="GO:0000776">
    <property type="term" value="C:kinetochore"/>
    <property type="evidence" value="ECO:0007669"/>
    <property type="project" value="UniProtKB-KW"/>
</dbReference>
<dbReference type="PANTHER" id="PTHR14030:SF4">
    <property type="entry name" value="BUB1 KINASE, ISOFORM A-RELATED"/>
    <property type="match status" value="1"/>
</dbReference>
<feature type="region of interest" description="Disordered" evidence="5">
    <location>
        <begin position="235"/>
        <end position="305"/>
    </location>
</feature>
<dbReference type="FunFam" id="1.25.40.430:FF:000003">
    <property type="entry name" value="Checkpoint serine/threonine-protein kinase BUB1"/>
    <property type="match status" value="1"/>
</dbReference>
<gene>
    <name evidence="8" type="ORF">ETB97_011769</name>
</gene>
<dbReference type="PROSITE" id="PS50011">
    <property type="entry name" value="PROTEIN_KINASE_DOM"/>
    <property type="match status" value="1"/>
</dbReference>
<name>A0A8H6AAK0_PETAA</name>
<dbReference type="PROSITE" id="PS00108">
    <property type="entry name" value="PROTEIN_KINASE_ST"/>
    <property type="match status" value="1"/>
</dbReference>
<evidence type="ECO:0000256" key="4">
    <source>
        <dbReference type="ARBA" id="ARBA00023328"/>
    </source>
</evidence>
<dbReference type="CDD" id="cd13981">
    <property type="entry name" value="STKc_Bub1_BubR1"/>
    <property type="match status" value="1"/>
</dbReference>
<evidence type="ECO:0000256" key="5">
    <source>
        <dbReference type="SAM" id="MobiDB-lite"/>
    </source>
</evidence>
<feature type="compositionally biased region" description="Basic and acidic residues" evidence="5">
    <location>
        <begin position="293"/>
        <end position="304"/>
    </location>
</feature>
<dbReference type="AlphaFoldDB" id="A0A8H6AAK0"/>
<dbReference type="PANTHER" id="PTHR14030">
    <property type="entry name" value="MITOTIC CHECKPOINT SERINE/THREONINE-PROTEIN KINASE BUB1"/>
    <property type="match status" value="1"/>
</dbReference>
<evidence type="ECO:0000256" key="2">
    <source>
        <dbReference type="ARBA" id="ARBA00022454"/>
    </source>
</evidence>
<keyword evidence="4" id="KW-0137">Centromere</keyword>
<evidence type="ECO:0000256" key="3">
    <source>
        <dbReference type="ARBA" id="ARBA00022838"/>
    </source>
</evidence>